<feature type="signal peptide" evidence="1">
    <location>
        <begin position="1"/>
        <end position="18"/>
    </location>
</feature>
<evidence type="ECO:0000313" key="2">
    <source>
        <dbReference type="EMBL" id="AST36134.1"/>
    </source>
</evidence>
<name>A0A223HCK4_MYTCA</name>
<dbReference type="CDD" id="cd22823">
    <property type="entry name" value="Gal_Rha_Lectin"/>
    <property type="match status" value="1"/>
</dbReference>
<evidence type="ECO:0000256" key="1">
    <source>
        <dbReference type="SAM" id="SignalP"/>
    </source>
</evidence>
<dbReference type="AlphaFoldDB" id="A0A223HCK4"/>
<proteinExistence type="evidence at transcript level"/>
<organism evidence="2">
    <name type="scientific">Mytilus californianus</name>
    <name type="common">California mussel</name>
    <dbReference type="NCBI Taxonomy" id="6549"/>
    <lineage>
        <taxon>Eukaryota</taxon>
        <taxon>Metazoa</taxon>
        <taxon>Spiralia</taxon>
        <taxon>Lophotrochozoa</taxon>
        <taxon>Mollusca</taxon>
        <taxon>Bivalvia</taxon>
        <taxon>Autobranchia</taxon>
        <taxon>Pteriomorphia</taxon>
        <taxon>Mytilida</taxon>
        <taxon>Mytiloidea</taxon>
        <taxon>Mytilidae</taxon>
        <taxon>Mytilinae</taxon>
        <taxon>Mytilus</taxon>
    </lineage>
</organism>
<dbReference type="Gene3D" id="2.60.120.740">
    <property type="match status" value="1"/>
</dbReference>
<reference evidence="2" key="1">
    <citation type="submission" date="2017-02" db="EMBL/GenBank/DDBJ databases">
        <title>A cohort of new mussel foot proteins (Mytilus californianus).</title>
        <authorList>
            <person name="DeMartini D.G."/>
            <person name="Waite J.H."/>
        </authorList>
    </citation>
    <scope>NUCLEOTIDE SEQUENCE</scope>
    <source>
        <tissue evidence="2">Foot phenol gland</tissue>
    </source>
</reference>
<accession>A0A223HCK4</accession>
<protein>
    <submittedName>
        <fullName evidence="2">Foot protein 15</fullName>
    </submittedName>
</protein>
<dbReference type="EMBL" id="KY627775">
    <property type="protein sequence ID" value="AST36134.1"/>
    <property type="molecule type" value="mRNA"/>
</dbReference>
<keyword evidence="1" id="KW-0732">Signal</keyword>
<sequence>MKLFYLSVVFVVVFGSRGNTPISYNDINEQHGDSPSYAHGGYNSGYSLNGGNNFFPYDAHVNVHNSGNGHSPYGGQGKFPYGRQSRFGHKFGHLECLRKCKAWRVNYWQRFCNKHTIRLYCDDNYFLKIQNAQYGNIPCHPSNVRYNGLPSCQADRGQVLKNTREKCDYRKQCTAKVDNKLFAKGYIYHHKCSYHVKSITFYAEYECRPSITLCQAFCKCRHASSRSRSGYGKNSAAYCKKKYKNYLHY</sequence>
<dbReference type="InterPro" id="IPR043159">
    <property type="entry name" value="Lectin_gal-bd_sf"/>
</dbReference>
<feature type="chain" id="PRO_5012239980" evidence="1">
    <location>
        <begin position="19"/>
        <end position="249"/>
    </location>
</feature>